<evidence type="ECO:0000313" key="3">
    <source>
        <dbReference type="Proteomes" id="UP000319148"/>
    </source>
</evidence>
<keyword evidence="3" id="KW-1185">Reference proteome</keyword>
<dbReference type="Proteomes" id="UP000319148">
    <property type="component" value="Unassembled WGS sequence"/>
</dbReference>
<proteinExistence type="predicted"/>
<protein>
    <submittedName>
        <fullName evidence="2">Uncharacterized protein</fullName>
    </submittedName>
</protein>
<accession>A0A501PG30</accession>
<sequence length="76" mass="8120">MTGLSDGSYQVRLLSANSPAVAEDVLTFEVRHHPLGQAMAFFGAGAVIFIILLVLLLRGSRNTDHISSVTSGRSHI</sequence>
<dbReference type="EMBL" id="VFIY01000015">
    <property type="protein sequence ID" value="TPD59088.1"/>
    <property type="molecule type" value="Genomic_DNA"/>
</dbReference>
<dbReference type="AlphaFoldDB" id="A0A501PG30"/>
<comment type="caution">
    <text evidence="2">The sequence shown here is derived from an EMBL/GenBank/DDBJ whole genome shotgun (WGS) entry which is preliminary data.</text>
</comment>
<reference evidence="3" key="1">
    <citation type="submission" date="2019-06" db="EMBL/GenBank/DDBJ databases">
        <title>The complete genome of Emcibacter congregatus ZYLT.</title>
        <authorList>
            <person name="Zhao Z."/>
        </authorList>
    </citation>
    <scope>NUCLEOTIDE SEQUENCE [LARGE SCALE GENOMIC DNA]</scope>
    <source>
        <strain evidence="3">MCCC 1A06723</strain>
    </source>
</reference>
<name>A0A501PG30_9PROT</name>
<keyword evidence="1" id="KW-1133">Transmembrane helix</keyword>
<feature type="transmembrane region" description="Helical" evidence="1">
    <location>
        <begin position="38"/>
        <end position="57"/>
    </location>
</feature>
<organism evidence="2 3">
    <name type="scientific">Emcibacter nanhaiensis</name>
    <dbReference type="NCBI Taxonomy" id="1505037"/>
    <lineage>
        <taxon>Bacteria</taxon>
        <taxon>Pseudomonadati</taxon>
        <taxon>Pseudomonadota</taxon>
        <taxon>Alphaproteobacteria</taxon>
        <taxon>Emcibacterales</taxon>
        <taxon>Emcibacteraceae</taxon>
        <taxon>Emcibacter</taxon>
    </lineage>
</organism>
<keyword evidence="1" id="KW-0812">Transmembrane</keyword>
<keyword evidence="1" id="KW-0472">Membrane</keyword>
<dbReference type="RefSeq" id="WP_139941307.1">
    <property type="nucleotide sequence ID" value="NZ_JBHSYP010000002.1"/>
</dbReference>
<evidence type="ECO:0000256" key="1">
    <source>
        <dbReference type="SAM" id="Phobius"/>
    </source>
</evidence>
<evidence type="ECO:0000313" key="2">
    <source>
        <dbReference type="EMBL" id="TPD59088.1"/>
    </source>
</evidence>
<gene>
    <name evidence="2" type="ORF">FIV46_12700</name>
</gene>